<dbReference type="EMBL" id="JACDXW010000002">
    <property type="protein sequence ID" value="MCB5363197.1"/>
    <property type="molecule type" value="Genomic_DNA"/>
</dbReference>
<dbReference type="InterPro" id="IPR011701">
    <property type="entry name" value="MFS"/>
</dbReference>
<proteinExistence type="predicted"/>
<feature type="transmembrane region" description="Helical" evidence="4">
    <location>
        <begin position="330"/>
        <end position="352"/>
    </location>
</feature>
<dbReference type="RefSeq" id="WP_226953465.1">
    <property type="nucleotide sequence ID" value="NZ_JACDXW010000002.1"/>
</dbReference>
<evidence type="ECO:0000256" key="3">
    <source>
        <dbReference type="ARBA" id="ARBA00023136"/>
    </source>
</evidence>
<feature type="transmembrane region" description="Helical" evidence="4">
    <location>
        <begin position="276"/>
        <end position="296"/>
    </location>
</feature>
<feature type="transmembrane region" description="Helical" evidence="4">
    <location>
        <begin position="399"/>
        <end position="417"/>
    </location>
</feature>
<dbReference type="CDD" id="cd17355">
    <property type="entry name" value="MFS_YcxA_like"/>
    <property type="match status" value="1"/>
</dbReference>
<organism evidence="6 7">
    <name type="scientific">Mesopusillimonas faecipullorum</name>
    <dbReference type="NCBI Taxonomy" id="2755040"/>
    <lineage>
        <taxon>Bacteria</taxon>
        <taxon>Pseudomonadati</taxon>
        <taxon>Pseudomonadota</taxon>
        <taxon>Betaproteobacteria</taxon>
        <taxon>Burkholderiales</taxon>
        <taxon>Alcaligenaceae</taxon>
        <taxon>Mesopusillimonas</taxon>
    </lineage>
</organism>
<dbReference type="SUPFAM" id="SSF103473">
    <property type="entry name" value="MFS general substrate transporter"/>
    <property type="match status" value="1"/>
</dbReference>
<feature type="transmembrane region" description="Helical" evidence="4">
    <location>
        <begin position="177"/>
        <end position="196"/>
    </location>
</feature>
<feature type="transmembrane region" description="Helical" evidence="4">
    <location>
        <begin position="364"/>
        <end position="387"/>
    </location>
</feature>
<protein>
    <submittedName>
        <fullName evidence="6">MFS transporter</fullName>
    </submittedName>
</protein>
<evidence type="ECO:0000259" key="5">
    <source>
        <dbReference type="PROSITE" id="PS50850"/>
    </source>
</evidence>
<comment type="caution">
    <text evidence="6">The sequence shown here is derived from an EMBL/GenBank/DDBJ whole genome shotgun (WGS) entry which is preliminary data.</text>
</comment>
<feature type="transmembrane region" description="Helical" evidence="4">
    <location>
        <begin position="61"/>
        <end position="79"/>
    </location>
</feature>
<evidence type="ECO:0000256" key="2">
    <source>
        <dbReference type="ARBA" id="ARBA00022989"/>
    </source>
</evidence>
<dbReference type="Pfam" id="PF07690">
    <property type="entry name" value="MFS_1"/>
    <property type="match status" value="1"/>
</dbReference>
<keyword evidence="7" id="KW-1185">Reference proteome</keyword>
<feature type="transmembrane region" description="Helical" evidence="4">
    <location>
        <begin position="145"/>
        <end position="165"/>
    </location>
</feature>
<dbReference type="InterPro" id="IPR036259">
    <property type="entry name" value="MFS_trans_sf"/>
</dbReference>
<keyword evidence="2 4" id="KW-1133">Transmembrane helix</keyword>
<evidence type="ECO:0000313" key="6">
    <source>
        <dbReference type="EMBL" id="MCB5363197.1"/>
    </source>
</evidence>
<dbReference type="InterPro" id="IPR020846">
    <property type="entry name" value="MFS_dom"/>
</dbReference>
<sequence length="438" mass="47848">MLALKLAQALERRHIHYGWVIAALTFLTILTSSAMLGLPGILLQPLSEEFGWSTDQISGALALRFVLYGLMGPFVAILISRYGLRRTMRAAMMMMALGMILAVFMRSFWQLVLLWGILLGIATSLAALVLGTIVTNRWFESHRGVVIGVLTSSIATGQLLFLPIGAWLVEAYGWRSALYPLFGLALFVGLLVNSLVRDQPEDLGLRPYGSMADTPLPPPSLAKMSFMTPLRVLYAVRADRTFWILSGTFFVCGLSTSGLIQTHFISLCGDFGLSPIPAASVLSMMGLFDLVGTVLSGWLADRYDNRKLLFWYYGLRGLSLFWLPHSEFTFYGLSLFAMFYGMDWIATVPPTVRLATNAFGKEHAGILIGWIFAIHQLGAGLAAYAAGLSRTMMLTYTPAIYAAGITCLLAALAVLWIRTPGASAPPRAPARVVAEKTA</sequence>
<evidence type="ECO:0000313" key="7">
    <source>
        <dbReference type="Proteomes" id="UP000776983"/>
    </source>
</evidence>
<name>A0ABS8CBG9_9BURK</name>
<feature type="transmembrane region" description="Helical" evidence="4">
    <location>
        <begin position="241"/>
        <end position="264"/>
    </location>
</feature>
<feature type="transmembrane region" description="Helical" evidence="4">
    <location>
        <begin position="91"/>
        <end position="109"/>
    </location>
</feature>
<reference evidence="6 7" key="1">
    <citation type="submission" date="2020-07" db="EMBL/GenBank/DDBJ databases">
        <title>Pusillimonas sp. nov., isolated from poultry manure in Taiwan.</title>
        <authorList>
            <person name="Lin S.-Y."/>
            <person name="Tang Y.-S."/>
            <person name="Young C.-C."/>
        </authorList>
    </citation>
    <scope>NUCLEOTIDE SEQUENCE [LARGE SCALE GENOMIC DNA]</scope>
    <source>
        <strain evidence="6 7">CC-YST705</strain>
    </source>
</reference>
<dbReference type="PROSITE" id="PS50850">
    <property type="entry name" value="MFS"/>
    <property type="match status" value="1"/>
</dbReference>
<gene>
    <name evidence="6" type="ORF">H0484_05430</name>
</gene>
<feature type="domain" description="Major facilitator superfamily (MFS) profile" evidence="5">
    <location>
        <begin position="17"/>
        <end position="422"/>
    </location>
</feature>
<keyword evidence="1 4" id="KW-0812">Transmembrane</keyword>
<evidence type="ECO:0000256" key="4">
    <source>
        <dbReference type="SAM" id="Phobius"/>
    </source>
</evidence>
<feature type="transmembrane region" description="Helical" evidence="4">
    <location>
        <begin position="115"/>
        <end position="133"/>
    </location>
</feature>
<accession>A0ABS8CBG9</accession>
<evidence type="ECO:0000256" key="1">
    <source>
        <dbReference type="ARBA" id="ARBA00022692"/>
    </source>
</evidence>
<dbReference type="Proteomes" id="UP000776983">
    <property type="component" value="Unassembled WGS sequence"/>
</dbReference>
<dbReference type="Gene3D" id="1.20.1250.20">
    <property type="entry name" value="MFS general substrate transporter like domains"/>
    <property type="match status" value="2"/>
</dbReference>
<feature type="transmembrane region" description="Helical" evidence="4">
    <location>
        <begin position="20"/>
        <end position="41"/>
    </location>
</feature>
<dbReference type="PANTHER" id="PTHR11360">
    <property type="entry name" value="MONOCARBOXYLATE TRANSPORTER"/>
    <property type="match status" value="1"/>
</dbReference>
<keyword evidence="3 4" id="KW-0472">Membrane</keyword>
<dbReference type="InterPro" id="IPR050327">
    <property type="entry name" value="Proton-linked_MCT"/>
</dbReference>
<dbReference type="PANTHER" id="PTHR11360:SF290">
    <property type="entry name" value="MONOCARBOXYLATE MFS PERMEASE"/>
    <property type="match status" value="1"/>
</dbReference>